<sequence>MVELEDSIHRGVPQDQACATTVPAFRQPHYTSAP</sequence>
<organism evidence="1">
    <name type="scientific">Anguilla anguilla</name>
    <name type="common">European freshwater eel</name>
    <name type="synonym">Muraena anguilla</name>
    <dbReference type="NCBI Taxonomy" id="7936"/>
    <lineage>
        <taxon>Eukaryota</taxon>
        <taxon>Metazoa</taxon>
        <taxon>Chordata</taxon>
        <taxon>Craniata</taxon>
        <taxon>Vertebrata</taxon>
        <taxon>Euteleostomi</taxon>
        <taxon>Actinopterygii</taxon>
        <taxon>Neopterygii</taxon>
        <taxon>Teleostei</taxon>
        <taxon>Anguilliformes</taxon>
        <taxon>Anguillidae</taxon>
        <taxon>Anguilla</taxon>
    </lineage>
</organism>
<evidence type="ECO:0000313" key="1">
    <source>
        <dbReference type="EMBL" id="JAH88892.1"/>
    </source>
</evidence>
<dbReference type="EMBL" id="GBXM01019685">
    <property type="protein sequence ID" value="JAH88892.1"/>
    <property type="molecule type" value="Transcribed_RNA"/>
</dbReference>
<reference evidence="1" key="2">
    <citation type="journal article" date="2015" name="Fish Shellfish Immunol.">
        <title>Early steps in the European eel (Anguilla anguilla)-Vibrio vulnificus interaction in the gills: Role of the RtxA13 toxin.</title>
        <authorList>
            <person name="Callol A."/>
            <person name="Pajuelo D."/>
            <person name="Ebbesson L."/>
            <person name="Teles M."/>
            <person name="MacKenzie S."/>
            <person name="Amaro C."/>
        </authorList>
    </citation>
    <scope>NUCLEOTIDE SEQUENCE</scope>
</reference>
<protein>
    <submittedName>
        <fullName evidence="1">Uncharacterized protein</fullName>
    </submittedName>
</protein>
<name>A0A0E9WEX4_ANGAN</name>
<proteinExistence type="predicted"/>
<accession>A0A0E9WEX4</accession>
<dbReference type="AlphaFoldDB" id="A0A0E9WEX4"/>
<reference evidence="1" key="1">
    <citation type="submission" date="2014-11" db="EMBL/GenBank/DDBJ databases">
        <authorList>
            <person name="Amaro Gonzalez C."/>
        </authorList>
    </citation>
    <scope>NUCLEOTIDE SEQUENCE</scope>
</reference>